<dbReference type="AlphaFoldDB" id="A0A3E0HEH2"/>
<evidence type="ECO:0000256" key="3">
    <source>
        <dbReference type="ARBA" id="ARBA00022989"/>
    </source>
</evidence>
<comment type="subcellular location">
    <subcellularLocation>
        <location evidence="6">Cell membrane</location>
        <topology evidence="6">Multi-pass membrane protein</topology>
    </subcellularLocation>
    <subcellularLocation>
        <location evidence="1">Membrane</location>
        <topology evidence="1">Multi-pass membrane protein</topology>
    </subcellularLocation>
</comment>
<evidence type="ECO:0000313" key="9">
    <source>
        <dbReference type="Proteomes" id="UP000256269"/>
    </source>
</evidence>
<feature type="transmembrane region" description="Helical" evidence="6">
    <location>
        <begin position="254"/>
        <end position="275"/>
    </location>
</feature>
<sequence>MTTTVQATAATGEVPRRNDLGWRGSSFATQVWVLTQRSLNTFLRDPRMLFFSLLQPLVMLLLFSQVFGGISQLGSMHQWGSYINYLLPSTLVTTAMTSAMSSGVGLLTEMSNGVIARFRSMPVSLFAVLLARSLSDTVRMAIQLVVMLIAAALLFGFTPAGGMLGVAAALLVSLVVGWGLGWLFLAIATWVKKAETMQAVAFLTMFPLMFGSSAYMPVSTMPGWVQVIANVNPLSYAIFASRGLATTIWEANPAYTLIASLAISGVIALVGGLIATRNFRRTN</sequence>
<dbReference type="GO" id="GO:0140359">
    <property type="term" value="F:ABC-type transporter activity"/>
    <property type="evidence" value="ECO:0007669"/>
    <property type="project" value="InterPro"/>
</dbReference>
<comment type="caution">
    <text evidence="8">The sequence shown here is derived from an EMBL/GenBank/DDBJ whole genome shotgun (WGS) entry which is preliminary data.</text>
</comment>
<dbReference type="GO" id="GO:0046677">
    <property type="term" value="P:response to antibiotic"/>
    <property type="evidence" value="ECO:0007669"/>
    <property type="project" value="UniProtKB-KW"/>
</dbReference>
<evidence type="ECO:0000256" key="1">
    <source>
        <dbReference type="ARBA" id="ARBA00004141"/>
    </source>
</evidence>
<name>A0A3E0HEH2_9PSEU</name>
<feature type="transmembrane region" description="Helical" evidence="6">
    <location>
        <begin position="48"/>
        <end position="70"/>
    </location>
</feature>
<keyword evidence="3 6" id="KW-1133">Transmembrane helix</keyword>
<keyword evidence="4 6" id="KW-0472">Membrane</keyword>
<keyword evidence="2 6" id="KW-0812">Transmembrane</keyword>
<evidence type="ECO:0000256" key="4">
    <source>
        <dbReference type="ARBA" id="ARBA00023136"/>
    </source>
</evidence>
<keyword evidence="9" id="KW-1185">Reference proteome</keyword>
<accession>A0A3E0HEH2</accession>
<evidence type="ECO:0000313" key="8">
    <source>
        <dbReference type="EMBL" id="REH42801.1"/>
    </source>
</evidence>
<evidence type="ECO:0000259" key="7">
    <source>
        <dbReference type="PROSITE" id="PS51012"/>
    </source>
</evidence>
<dbReference type="InterPro" id="IPR051784">
    <property type="entry name" value="Nod_factor_ABC_transporter"/>
</dbReference>
<feature type="transmembrane region" description="Helical" evidence="6">
    <location>
        <begin position="163"/>
        <end position="187"/>
    </location>
</feature>
<evidence type="ECO:0000256" key="5">
    <source>
        <dbReference type="ARBA" id="ARBA00023251"/>
    </source>
</evidence>
<keyword evidence="6" id="KW-1003">Cell membrane</keyword>
<feature type="transmembrane region" description="Helical" evidence="6">
    <location>
        <begin position="138"/>
        <end position="157"/>
    </location>
</feature>
<dbReference type="InterPro" id="IPR047817">
    <property type="entry name" value="ABC2_TM_bact-type"/>
</dbReference>
<gene>
    <name evidence="8" type="ORF">BCF44_110300</name>
</gene>
<organism evidence="8 9">
    <name type="scientific">Kutzneria buriramensis</name>
    <dbReference type="NCBI Taxonomy" id="1045776"/>
    <lineage>
        <taxon>Bacteria</taxon>
        <taxon>Bacillati</taxon>
        <taxon>Actinomycetota</taxon>
        <taxon>Actinomycetes</taxon>
        <taxon>Pseudonocardiales</taxon>
        <taxon>Pseudonocardiaceae</taxon>
        <taxon>Kutzneria</taxon>
    </lineage>
</organism>
<dbReference type="Pfam" id="PF01061">
    <property type="entry name" value="ABC2_membrane"/>
    <property type="match status" value="1"/>
</dbReference>
<dbReference type="EMBL" id="QUNO01000010">
    <property type="protein sequence ID" value="REH42801.1"/>
    <property type="molecule type" value="Genomic_DNA"/>
</dbReference>
<dbReference type="OrthoDB" id="3486889at2"/>
<dbReference type="PANTHER" id="PTHR43229">
    <property type="entry name" value="NODULATION PROTEIN J"/>
    <property type="match status" value="1"/>
</dbReference>
<reference evidence="8 9" key="1">
    <citation type="submission" date="2018-08" db="EMBL/GenBank/DDBJ databases">
        <title>Genomic Encyclopedia of Archaeal and Bacterial Type Strains, Phase II (KMG-II): from individual species to whole genera.</title>
        <authorList>
            <person name="Goeker M."/>
        </authorList>
    </citation>
    <scope>NUCLEOTIDE SEQUENCE [LARGE SCALE GENOMIC DNA]</scope>
    <source>
        <strain evidence="8 9">DSM 45791</strain>
    </source>
</reference>
<dbReference type="GO" id="GO:0043190">
    <property type="term" value="C:ATP-binding cassette (ABC) transporter complex"/>
    <property type="evidence" value="ECO:0007669"/>
    <property type="project" value="InterPro"/>
</dbReference>
<proteinExistence type="inferred from homology"/>
<dbReference type="RefSeq" id="WP_116177598.1">
    <property type="nucleotide sequence ID" value="NZ_CP144375.1"/>
</dbReference>
<evidence type="ECO:0000256" key="6">
    <source>
        <dbReference type="RuleBase" id="RU361157"/>
    </source>
</evidence>
<protein>
    <recommendedName>
        <fullName evidence="6">Transport permease protein</fullName>
    </recommendedName>
</protein>
<dbReference type="InterPro" id="IPR000412">
    <property type="entry name" value="ABC_2_transport"/>
</dbReference>
<dbReference type="Proteomes" id="UP000256269">
    <property type="component" value="Unassembled WGS sequence"/>
</dbReference>
<feature type="transmembrane region" description="Helical" evidence="6">
    <location>
        <begin position="82"/>
        <end position="108"/>
    </location>
</feature>
<dbReference type="PANTHER" id="PTHR43229:SF2">
    <property type="entry name" value="NODULATION PROTEIN J"/>
    <property type="match status" value="1"/>
</dbReference>
<dbReference type="PRINTS" id="PR00164">
    <property type="entry name" value="ABC2TRNSPORT"/>
</dbReference>
<comment type="similarity">
    <text evidence="6">Belongs to the ABC-2 integral membrane protein family.</text>
</comment>
<dbReference type="InterPro" id="IPR013525">
    <property type="entry name" value="ABC2_TM"/>
</dbReference>
<evidence type="ECO:0000256" key="2">
    <source>
        <dbReference type="ARBA" id="ARBA00022692"/>
    </source>
</evidence>
<keyword evidence="6" id="KW-0813">Transport</keyword>
<feature type="transmembrane region" description="Helical" evidence="6">
    <location>
        <begin position="199"/>
        <end position="218"/>
    </location>
</feature>
<dbReference type="PIRSF" id="PIRSF006648">
    <property type="entry name" value="DrrB"/>
    <property type="match status" value="1"/>
</dbReference>
<dbReference type="PROSITE" id="PS51012">
    <property type="entry name" value="ABC_TM2"/>
    <property type="match status" value="1"/>
</dbReference>
<keyword evidence="5" id="KW-0046">Antibiotic resistance</keyword>
<feature type="domain" description="ABC transmembrane type-2" evidence="7">
    <location>
        <begin position="47"/>
        <end position="282"/>
    </location>
</feature>